<sequence>MTIDCMDGVDGANDHLLCVREKKHITRSRPGDNSVLLACSNNGYRKETRHRQTTTSASLGNQEDCNAISAKSWSSNLDEKQNPSQSQAIQALQHVLLVSDKRSQKLCQRIQNVQKAVMANKAPSISTNNLQSQESKKQQSKELKMERKLNKKKRGGGKKVMQRMNINYSPLGRA</sequence>
<evidence type="ECO:0000256" key="1">
    <source>
        <dbReference type="SAM" id="MobiDB-lite"/>
    </source>
</evidence>
<organism evidence="2 3">
    <name type="scientific">Cyclotella cryptica</name>
    <dbReference type="NCBI Taxonomy" id="29204"/>
    <lineage>
        <taxon>Eukaryota</taxon>
        <taxon>Sar</taxon>
        <taxon>Stramenopiles</taxon>
        <taxon>Ochrophyta</taxon>
        <taxon>Bacillariophyta</taxon>
        <taxon>Coscinodiscophyceae</taxon>
        <taxon>Thalassiosirophycidae</taxon>
        <taxon>Stephanodiscales</taxon>
        <taxon>Stephanodiscaceae</taxon>
        <taxon>Cyclotella</taxon>
    </lineage>
</organism>
<feature type="compositionally biased region" description="Basic and acidic residues" evidence="1">
    <location>
        <begin position="134"/>
        <end position="148"/>
    </location>
</feature>
<dbReference type="EMBL" id="JABMIG020000496">
    <property type="protein sequence ID" value="KAL3776360.1"/>
    <property type="molecule type" value="Genomic_DNA"/>
</dbReference>
<dbReference type="Proteomes" id="UP001516023">
    <property type="component" value="Unassembled WGS sequence"/>
</dbReference>
<reference evidence="2 3" key="1">
    <citation type="journal article" date="2020" name="G3 (Bethesda)">
        <title>Improved Reference Genome for Cyclotella cryptica CCMP332, a Model for Cell Wall Morphogenesis, Salinity Adaptation, and Lipid Production in Diatoms (Bacillariophyta).</title>
        <authorList>
            <person name="Roberts W.R."/>
            <person name="Downey K.M."/>
            <person name="Ruck E.C."/>
            <person name="Traller J.C."/>
            <person name="Alverson A.J."/>
        </authorList>
    </citation>
    <scope>NUCLEOTIDE SEQUENCE [LARGE SCALE GENOMIC DNA]</scope>
    <source>
        <strain evidence="2 3">CCMP332</strain>
    </source>
</reference>
<feature type="compositionally biased region" description="Basic residues" evidence="1">
    <location>
        <begin position="149"/>
        <end position="161"/>
    </location>
</feature>
<protein>
    <submittedName>
        <fullName evidence="2">Uncharacterized protein</fullName>
    </submittedName>
</protein>
<evidence type="ECO:0000313" key="2">
    <source>
        <dbReference type="EMBL" id="KAL3776360.1"/>
    </source>
</evidence>
<name>A0ABD3NKB7_9STRA</name>
<feature type="region of interest" description="Disordered" evidence="1">
    <location>
        <begin position="121"/>
        <end position="174"/>
    </location>
</feature>
<keyword evidence="3" id="KW-1185">Reference proteome</keyword>
<gene>
    <name evidence="2" type="ORF">HJC23_010628</name>
</gene>
<comment type="caution">
    <text evidence="2">The sequence shown here is derived from an EMBL/GenBank/DDBJ whole genome shotgun (WGS) entry which is preliminary data.</text>
</comment>
<dbReference type="AlphaFoldDB" id="A0ABD3NKB7"/>
<proteinExistence type="predicted"/>
<accession>A0ABD3NKB7</accession>
<evidence type="ECO:0000313" key="3">
    <source>
        <dbReference type="Proteomes" id="UP001516023"/>
    </source>
</evidence>